<dbReference type="Pfam" id="PF14355">
    <property type="entry name" value="Abi_C"/>
    <property type="match status" value="1"/>
</dbReference>
<dbReference type="InterPro" id="IPR026001">
    <property type="entry name" value="Abi-like_C"/>
</dbReference>
<reference evidence="2" key="1">
    <citation type="submission" date="2023-01" db="EMBL/GenBank/DDBJ databases">
        <title>Sequencing of the bacterial strains from artisanal fermented milk Matsoni.</title>
        <authorList>
            <person name="Rozman V."/>
            <person name="Accetto T."/>
            <person name="Bogovic Matijasic B."/>
        </authorList>
    </citation>
    <scope>NUCLEOTIDE SEQUENCE</scope>
    <source>
        <strain evidence="2">Lbl333</strain>
    </source>
</reference>
<evidence type="ECO:0000313" key="3">
    <source>
        <dbReference type="Proteomes" id="UP001210502"/>
    </source>
</evidence>
<dbReference type="EMBL" id="JAQIEY010000014">
    <property type="protein sequence ID" value="MDA3767985.1"/>
    <property type="molecule type" value="Genomic_DNA"/>
</dbReference>
<proteinExistence type="predicted"/>
<evidence type="ECO:0000313" key="2">
    <source>
        <dbReference type="EMBL" id="MDA3767985.1"/>
    </source>
</evidence>
<evidence type="ECO:0000259" key="1">
    <source>
        <dbReference type="Pfam" id="PF14355"/>
    </source>
</evidence>
<dbReference type="RefSeq" id="WP_271024545.1">
    <property type="nucleotide sequence ID" value="NZ_JAQIEY010000014.1"/>
</dbReference>
<sequence>MATNETNPYKLLKTKEIIAILDGDTQYQEYKFEDGTTVPVAMPYLSGPDLCGVSTLFGLPMSYSWGKGAANLSRWQYLDNLMEHCMDKNRMSDLLAYLFGKEQFANRLSGHGVDEIEIAYAHITAEIIQKINGLLYFGGNELTVMGNNFIVRAIGSKVEVQAPQIKSIDREYIKSISNRAMQDVEQQNFDSAITKSRTLLEETFCYVIEKKGETPSDSGDMMKLYRQVRELYNMHTDGNTDRRINTLLSGLNSIVSAISEMRNKDSDAHGVGANRIAIDEHHARLFVNSAMTMADFILSVAIKNNAI</sequence>
<dbReference type="AlphaFoldDB" id="A0AAW5YWI1"/>
<feature type="domain" description="Abortive infection protein-like C-terminal" evidence="1">
    <location>
        <begin position="223"/>
        <end position="298"/>
    </location>
</feature>
<dbReference type="Proteomes" id="UP001210502">
    <property type="component" value="Unassembled WGS sequence"/>
</dbReference>
<accession>A0AAW5YWI1</accession>
<organism evidence="2 3">
    <name type="scientific">Lactobacillus delbrueckii</name>
    <dbReference type="NCBI Taxonomy" id="1584"/>
    <lineage>
        <taxon>Bacteria</taxon>
        <taxon>Bacillati</taxon>
        <taxon>Bacillota</taxon>
        <taxon>Bacilli</taxon>
        <taxon>Lactobacillales</taxon>
        <taxon>Lactobacillaceae</taxon>
        <taxon>Lactobacillus</taxon>
    </lineage>
</organism>
<comment type="caution">
    <text evidence="2">The sequence shown here is derived from an EMBL/GenBank/DDBJ whole genome shotgun (WGS) entry which is preliminary data.</text>
</comment>
<name>A0AAW5YWI1_9LACO</name>
<gene>
    <name evidence="2" type="ORF">PF586_05850</name>
</gene>
<protein>
    <submittedName>
        <fullName evidence="2">Abortive infection family protein</fullName>
    </submittedName>
</protein>